<keyword evidence="2" id="KW-0813">Transport</keyword>
<dbReference type="Pfam" id="PF00083">
    <property type="entry name" value="Sugar_tr"/>
    <property type="match status" value="1"/>
</dbReference>
<dbReference type="Proteomes" id="UP001642900">
    <property type="component" value="Unassembled WGS sequence"/>
</dbReference>
<evidence type="ECO:0000313" key="10">
    <source>
        <dbReference type="Proteomes" id="UP001642900"/>
    </source>
</evidence>
<feature type="transmembrane region" description="Helical" evidence="7">
    <location>
        <begin position="279"/>
        <end position="297"/>
    </location>
</feature>
<feature type="domain" description="Major facilitator superfamily (MFS) profile" evidence="8">
    <location>
        <begin position="18"/>
        <end position="396"/>
    </location>
</feature>
<evidence type="ECO:0000313" key="9">
    <source>
        <dbReference type="EMBL" id="NGO49772.1"/>
    </source>
</evidence>
<evidence type="ECO:0000256" key="6">
    <source>
        <dbReference type="ARBA" id="ARBA00023136"/>
    </source>
</evidence>
<keyword evidence="10" id="KW-1185">Reference proteome</keyword>
<comment type="subcellular location">
    <subcellularLocation>
        <location evidence="1">Cell membrane</location>
        <topology evidence="1">Multi-pass membrane protein</topology>
    </subcellularLocation>
</comment>
<feature type="transmembrane region" description="Helical" evidence="7">
    <location>
        <begin position="346"/>
        <end position="366"/>
    </location>
</feature>
<evidence type="ECO:0000259" key="8">
    <source>
        <dbReference type="PROSITE" id="PS50850"/>
    </source>
</evidence>
<feature type="transmembrane region" description="Helical" evidence="7">
    <location>
        <begin position="372"/>
        <end position="392"/>
    </location>
</feature>
<keyword evidence="6 7" id="KW-0472">Membrane</keyword>
<feature type="transmembrane region" description="Helical" evidence="7">
    <location>
        <begin position="178"/>
        <end position="196"/>
    </location>
</feature>
<name>A0A6G4W4V8_9HYPH</name>
<dbReference type="InterPro" id="IPR047200">
    <property type="entry name" value="MFS_YcaD-like"/>
</dbReference>
<feature type="transmembrane region" description="Helical" evidence="7">
    <location>
        <begin position="21"/>
        <end position="45"/>
    </location>
</feature>
<dbReference type="PANTHER" id="PTHR23521">
    <property type="entry name" value="TRANSPORTER MFS SUPERFAMILY"/>
    <property type="match status" value="1"/>
</dbReference>
<feature type="transmembrane region" description="Helical" evidence="7">
    <location>
        <begin position="90"/>
        <end position="112"/>
    </location>
</feature>
<dbReference type="CDD" id="cd17477">
    <property type="entry name" value="MFS_YcaD_like"/>
    <property type="match status" value="1"/>
</dbReference>
<dbReference type="PANTHER" id="PTHR23521:SF2">
    <property type="entry name" value="TRANSPORTER MFS SUPERFAMILY"/>
    <property type="match status" value="1"/>
</dbReference>
<dbReference type="Pfam" id="PF07690">
    <property type="entry name" value="MFS_1"/>
    <property type="match status" value="1"/>
</dbReference>
<dbReference type="InterPro" id="IPR036259">
    <property type="entry name" value="MFS_trans_sf"/>
</dbReference>
<dbReference type="InterPro" id="IPR020846">
    <property type="entry name" value="MFS_dom"/>
</dbReference>
<reference evidence="9 10" key="1">
    <citation type="submission" date="2020-02" db="EMBL/GenBank/DDBJ databases">
        <title>Genome sequence of strain CCNWXJ40-4.</title>
        <authorList>
            <person name="Gao J."/>
            <person name="Sun J."/>
        </authorList>
    </citation>
    <scope>NUCLEOTIDE SEQUENCE [LARGE SCALE GENOMIC DNA]</scope>
    <source>
        <strain evidence="9 10">CCNWXJ 40-4</strain>
    </source>
</reference>
<keyword evidence="5 7" id="KW-1133">Transmembrane helix</keyword>
<evidence type="ECO:0000256" key="4">
    <source>
        <dbReference type="ARBA" id="ARBA00022692"/>
    </source>
</evidence>
<evidence type="ECO:0000256" key="3">
    <source>
        <dbReference type="ARBA" id="ARBA00022475"/>
    </source>
</evidence>
<evidence type="ECO:0000256" key="1">
    <source>
        <dbReference type="ARBA" id="ARBA00004651"/>
    </source>
</evidence>
<keyword evidence="3" id="KW-1003">Cell membrane</keyword>
<feature type="transmembrane region" description="Helical" evidence="7">
    <location>
        <begin position="57"/>
        <end position="78"/>
    </location>
</feature>
<sequence length="429" mass="44699">MNAAHPKPIEQNEAGDAPTPAIAVASVIVALALVAVGNGLMFAYIPVRLGSEGFPPTWAGSILTGLSAGGMAGCLLTGRIVRRVGHARAFMVFSALIVLSNALVGAGVYPVLWIVARALYGFAISGVFIVAQSWLNDVVANSIRGRVMAIFYVSYIVGLGVGSFMLSFVDITISEAPLVGIAFTALSILPVGLTRLRPPPPPESASVALGRAWRISPVGMAGMLAVGGLSMMVAGFAPIHATAKGYSQQEVATLMFAMPLGTLLFQIPLGWASDRTDRRYVLIAASLLVVLAGIVASRMDGSALAVMIAIYVVWSGSSESIYSLSSAHANDRASKDDLVTLSSTMLFAWSLSGFLVPGLGTILTALYGTQSFMYVAIAIGAAFCLFVAWRVLTTKAVAVATVTGYSPMTAQAPLPVELAFSTDEESDGR</sequence>
<feature type="transmembrane region" description="Helical" evidence="7">
    <location>
        <begin position="118"/>
        <end position="135"/>
    </location>
</feature>
<comment type="caution">
    <text evidence="9">The sequence shown here is derived from an EMBL/GenBank/DDBJ whole genome shotgun (WGS) entry which is preliminary data.</text>
</comment>
<feature type="transmembrane region" description="Helical" evidence="7">
    <location>
        <begin position="251"/>
        <end position="272"/>
    </location>
</feature>
<organism evidence="9 10">
    <name type="scientific">Allomesorhizobium camelthorni</name>
    <dbReference type="NCBI Taxonomy" id="475069"/>
    <lineage>
        <taxon>Bacteria</taxon>
        <taxon>Pseudomonadati</taxon>
        <taxon>Pseudomonadota</taxon>
        <taxon>Alphaproteobacteria</taxon>
        <taxon>Hyphomicrobiales</taxon>
        <taxon>Phyllobacteriaceae</taxon>
        <taxon>Allomesorhizobium</taxon>
    </lineage>
</organism>
<dbReference type="SUPFAM" id="SSF103473">
    <property type="entry name" value="MFS general substrate transporter"/>
    <property type="match status" value="1"/>
</dbReference>
<keyword evidence="4 7" id="KW-0812">Transmembrane</keyword>
<evidence type="ECO:0000256" key="7">
    <source>
        <dbReference type="SAM" id="Phobius"/>
    </source>
</evidence>
<accession>A0A6G4W4V8</accession>
<dbReference type="PROSITE" id="PS50850">
    <property type="entry name" value="MFS"/>
    <property type="match status" value="1"/>
</dbReference>
<evidence type="ECO:0000256" key="5">
    <source>
        <dbReference type="ARBA" id="ARBA00022989"/>
    </source>
</evidence>
<dbReference type="GO" id="GO:0005886">
    <property type="term" value="C:plasma membrane"/>
    <property type="evidence" value="ECO:0007669"/>
    <property type="project" value="UniProtKB-SubCell"/>
</dbReference>
<dbReference type="AlphaFoldDB" id="A0A6G4W4V8"/>
<feature type="transmembrane region" description="Helical" evidence="7">
    <location>
        <begin position="147"/>
        <end position="166"/>
    </location>
</feature>
<dbReference type="InterPro" id="IPR011701">
    <property type="entry name" value="MFS"/>
</dbReference>
<evidence type="ECO:0000256" key="2">
    <source>
        <dbReference type="ARBA" id="ARBA00022448"/>
    </source>
</evidence>
<dbReference type="EMBL" id="JAAKZF010000001">
    <property type="protein sequence ID" value="NGO49772.1"/>
    <property type="molecule type" value="Genomic_DNA"/>
</dbReference>
<proteinExistence type="predicted"/>
<dbReference type="RefSeq" id="WP_165021994.1">
    <property type="nucleotide sequence ID" value="NZ_JAAKZF010000001.1"/>
</dbReference>
<gene>
    <name evidence="9" type="ORF">G6N73_01045</name>
</gene>
<dbReference type="GO" id="GO:0022857">
    <property type="term" value="F:transmembrane transporter activity"/>
    <property type="evidence" value="ECO:0007669"/>
    <property type="project" value="InterPro"/>
</dbReference>
<dbReference type="InterPro" id="IPR005828">
    <property type="entry name" value="MFS_sugar_transport-like"/>
</dbReference>
<feature type="transmembrane region" description="Helical" evidence="7">
    <location>
        <begin position="303"/>
        <end position="325"/>
    </location>
</feature>
<feature type="transmembrane region" description="Helical" evidence="7">
    <location>
        <begin position="217"/>
        <end position="239"/>
    </location>
</feature>
<protein>
    <submittedName>
        <fullName evidence="9">MFS transporter</fullName>
    </submittedName>
</protein>
<dbReference type="Gene3D" id="1.20.1250.20">
    <property type="entry name" value="MFS general substrate transporter like domains"/>
    <property type="match status" value="2"/>
</dbReference>